<feature type="transmembrane region" description="Helical" evidence="1">
    <location>
        <begin position="55"/>
        <end position="75"/>
    </location>
</feature>
<reference evidence="2" key="3">
    <citation type="submission" date="2021-05" db="UniProtKB">
        <authorList>
            <consortium name="EnsemblPlants"/>
        </authorList>
    </citation>
    <scope>IDENTIFICATION</scope>
    <source>
        <strain evidence="2">cv. B73</strain>
    </source>
</reference>
<gene>
    <name evidence="2" type="primary">LOC100193842</name>
</gene>
<feature type="transmembrane region" description="Helical" evidence="1">
    <location>
        <begin position="20"/>
        <end position="43"/>
    </location>
</feature>
<reference evidence="2" key="2">
    <citation type="submission" date="2019-07" db="EMBL/GenBank/DDBJ databases">
        <authorList>
            <person name="Seetharam A."/>
            <person name="Woodhouse M."/>
            <person name="Cannon E."/>
        </authorList>
    </citation>
    <scope>NUCLEOTIDE SEQUENCE [LARGE SCALE GENOMIC DNA]</scope>
    <source>
        <strain evidence="2">cv. B73</strain>
    </source>
</reference>
<keyword evidence="1" id="KW-1133">Transmembrane helix</keyword>
<dbReference type="PANTHER" id="PTHR20275:SF28">
    <property type="entry name" value="NADH KINASE"/>
    <property type="match status" value="1"/>
</dbReference>
<name>A0A804MMW2_MAIZE</name>
<keyword evidence="3" id="KW-1185">Reference proteome</keyword>
<dbReference type="AlphaFoldDB" id="A0A804MMW2"/>
<dbReference type="FunFam" id="2.60.200.30:FF:000015">
    <property type="entry name" value="NAD(H) kinase 3"/>
    <property type="match status" value="1"/>
</dbReference>
<dbReference type="InterPro" id="IPR017437">
    <property type="entry name" value="ATP-NAD_kinase_PpnK-typ_C"/>
</dbReference>
<dbReference type="OrthoDB" id="185618at2759"/>
<dbReference type="Gramene" id="Zm00001eb098430_T006">
    <property type="protein sequence ID" value="Zm00001eb098430_P006"/>
    <property type="gene ID" value="Zm00001eb098430"/>
</dbReference>
<dbReference type="Proteomes" id="UP000007305">
    <property type="component" value="Chromosome 2"/>
</dbReference>
<dbReference type="PANTHER" id="PTHR20275">
    <property type="entry name" value="NAD KINASE"/>
    <property type="match status" value="1"/>
</dbReference>
<reference evidence="3" key="1">
    <citation type="submission" date="2015-12" db="EMBL/GenBank/DDBJ databases">
        <title>Update maize B73 reference genome by single molecule sequencing technologies.</title>
        <authorList>
            <consortium name="Maize Genome Sequencing Project"/>
            <person name="Ware D."/>
        </authorList>
    </citation>
    <scope>NUCLEOTIDE SEQUENCE [LARGE SCALE GENOMIC DNA]</scope>
    <source>
        <strain evidence="3">cv. B73</strain>
    </source>
</reference>
<proteinExistence type="predicted"/>
<evidence type="ECO:0000313" key="2">
    <source>
        <dbReference type="EnsemblPlants" id="Zm00001eb098430_P003"/>
    </source>
</evidence>
<dbReference type="Gramene" id="Zm00001eb098430_T003">
    <property type="protein sequence ID" value="Zm00001eb098430_P003"/>
    <property type="gene ID" value="Zm00001eb098430"/>
</dbReference>
<keyword evidence="1" id="KW-0472">Membrane</keyword>
<organism evidence="2 3">
    <name type="scientific">Zea mays</name>
    <name type="common">Maize</name>
    <dbReference type="NCBI Taxonomy" id="4577"/>
    <lineage>
        <taxon>Eukaryota</taxon>
        <taxon>Viridiplantae</taxon>
        <taxon>Streptophyta</taxon>
        <taxon>Embryophyta</taxon>
        <taxon>Tracheophyta</taxon>
        <taxon>Spermatophyta</taxon>
        <taxon>Magnoliopsida</taxon>
        <taxon>Liliopsida</taxon>
        <taxon>Poales</taxon>
        <taxon>Poaceae</taxon>
        <taxon>PACMAD clade</taxon>
        <taxon>Panicoideae</taxon>
        <taxon>Andropogonodae</taxon>
        <taxon>Andropogoneae</taxon>
        <taxon>Tripsacinae</taxon>
        <taxon>Zea</taxon>
    </lineage>
</organism>
<dbReference type="EnsemblPlants" id="Zm00001eb098430_T006">
    <property type="protein sequence ID" value="Zm00001eb098430_P006"/>
    <property type="gene ID" value="Zm00001eb098430"/>
</dbReference>
<keyword evidence="1" id="KW-0812">Transmembrane</keyword>
<dbReference type="InterPro" id="IPR016064">
    <property type="entry name" value="NAD/diacylglycerol_kinase_sf"/>
</dbReference>
<dbReference type="EnsemblPlants" id="Zm00001eb098430_T003">
    <property type="protein sequence ID" value="Zm00001eb098430_P003"/>
    <property type="gene ID" value="Zm00001eb098430"/>
</dbReference>
<dbReference type="SUPFAM" id="SSF111331">
    <property type="entry name" value="NAD kinase/diacylglycerol kinase-like"/>
    <property type="match status" value="1"/>
</dbReference>
<dbReference type="GO" id="GO:0003951">
    <property type="term" value="F:NAD+ kinase activity"/>
    <property type="evidence" value="ECO:0007669"/>
    <property type="project" value="InterPro"/>
</dbReference>
<evidence type="ECO:0000256" key="1">
    <source>
        <dbReference type="SAM" id="Phobius"/>
    </source>
</evidence>
<protein>
    <submittedName>
        <fullName evidence="2">Uncharacterized protein</fullName>
    </submittedName>
</protein>
<evidence type="ECO:0000313" key="3">
    <source>
        <dbReference type="Proteomes" id="UP000007305"/>
    </source>
</evidence>
<dbReference type="GO" id="GO:0019674">
    <property type="term" value="P:NAD+ metabolic process"/>
    <property type="evidence" value="ECO:0007669"/>
    <property type="project" value="InterPro"/>
</dbReference>
<dbReference type="Gene3D" id="2.60.200.30">
    <property type="entry name" value="Probable inorganic polyphosphate/atp-NAD kinase, domain 2"/>
    <property type="match status" value="1"/>
</dbReference>
<accession>A0A804MMW2</accession>
<sequence>MIGAEFTRTLLISARVSYSASPLTGLLCSAIICVSQYVMWILWLLSAAMAPFSGLAIFWMIQFLYWVLIQILLVLRRLRSYLMNLMQGGAQGIFVQLLQETLSRRPLELSRISVKLNGIQLPTYALNDILVSHPCPASVSRFSFRKRNNTGENSRLINCRSSGLRVSTAAGSTAAMLSAGGFTMPLSSRELQYMIREPISPMDADKAMLHDVLKQEQHMHVVWYNQEGAVYVDGSHVVHSIQHGDSLEISSGAPTLKVVLPEHLLKMGPEW</sequence>